<proteinExistence type="predicted"/>
<dbReference type="Proteomes" id="UP000010798">
    <property type="component" value="Chromosome"/>
</dbReference>
<dbReference type="STRING" id="886293.Sinac_0421"/>
<dbReference type="KEGG" id="saci:Sinac_0421"/>
<gene>
    <name evidence="1" type="ordered locus">Sinac_0421</name>
</gene>
<evidence type="ECO:0000313" key="1">
    <source>
        <dbReference type="EMBL" id="AGA24860.1"/>
    </source>
</evidence>
<reference evidence="1 2" key="1">
    <citation type="submission" date="2012-02" db="EMBL/GenBank/DDBJ databases">
        <title>Complete sequence of chromosome of Singulisphaera acidiphila DSM 18658.</title>
        <authorList>
            <consortium name="US DOE Joint Genome Institute (JGI-PGF)"/>
            <person name="Lucas S."/>
            <person name="Copeland A."/>
            <person name="Lapidus A."/>
            <person name="Glavina del Rio T."/>
            <person name="Dalin E."/>
            <person name="Tice H."/>
            <person name="Bruce D."/>
            <person name="Goodwin L."/>
            <person name="Pitluck S."/>
            <person name="Peters L."/>
            <person name="Ovchinnikova G."/>
            <person name="Chertkov O."/>
            <person name="Kyrpides N."/>
            <person name="Mavromatis K."/>
            <person name="Ivanova N."/>
            <person name="Brettin T."/>
            <person name="Detter J.C."/>
            <person name="Han C."/>
            <person name="Larimer F."/>
            <person name="Land M."/>
            <person name="Hauser L."/>
            <person name="Markowitz V."/>
            <person name="Cheng J.-F."/>
            <person name="Hugenholtz P."/>
            <person name="Woyke T."/>
            <person name="Wu D."/>
            <person name="Tindall B."/>
            <person name="Pomrenke H."/>
            <person name="Brambilla E."/>
            <person name="Klenk H.-P."/>
            <person name="Eisen J.A."/>
        </authorList>
    </citation>
    <scope>NUCLEOTIDE SEQUENCE [LARGE SCALE GENOMIC DNA]</scope>
    <source>
        <strain evidence="2">ATCC BAA-1392 / DSM 18658 / VKM B-2454 / MOB10</strain>
    </source>
</reference>
<dbReference type="HOGENOM" id="CLU_2920279_0_0_0"/>
<accession>L0D7N4</accession>
<evidence type="ECO:0000313" key="2">
    <source>
        <dbReference type="Proteomes" id="UP000010798"/>
    </source>
</evidence>
<dbReference type="EMBL" id="CP003364">
    <property type="protein sequence ID" value="AGA24860.1"/>
    <property type="molecule type" value="Genomic_DNA"/>
</dbReference>
<sequence length="61" mass="6929">MTDSGLRQDSTAVRCDVTKEQETIGLISNHIDLCVNRQDRFRWLEGRSLRPIAVDARGKLS</sequence>
<name>L0D7N4_SINAD</name>
<keyword evidence="2" id="KW-1185">Reference proteome</keyword>
<organism evidence="1 2">
    <name type="scientific">Singulisphaera acidiphila (strain ATCC BAA-1392 / DSM 18658 / VKM B-2454 / MOB10)</name>
    <dbReference type="NCBI Taxonomy" id="886293"/>
    <lineage>
        <taxon>Bacteria</taxon>
        <taxon>Pseudomonadati</taxon>
        <taxon>Planctomycetota</taxon>
        <taxon>Planctomycetia</taxon>
        <taxon>Isosphaerales</taxon>
        <taxon>Isosphaeraceae</taxon>
        <taxon>Singulisphaera</taxon>
    </lineage>
</organism>
<protein>
    <submittedName>
        <fullName evidence="1">Uncharacterized protein</fullName>
    </submittedName>
</protein>
<dbReference type="AlphaFoldDB" id="L0D7N4"/>